<proteinExistence type="predicted"/>
<keyword evidence="1" id="KW-1133">Transmembrane helix</keyword>
<organism evidence="2">
    <name type="scientific">Rhizophagus irregularis (strain DAOM 181602 / DAOM 197198 / MUCL 43194)</name>
    <name type="common">Arbuscular mycorrhizal fungus</name>
    <name type="synonym">Glomus intraradices</name>
    <dbReference type="NCBI Taxonomy" id="747089"/>
    <lineage>
        <taxon>Eukaryota</taxon>
        <taxon>Fungi</taxon>
        <taxon>Fungi incertae sedis</taxon>
        <taxon>Mucoromycota</taxon>
        <taxon>Glomeromycotina</taxon>
        <taxon>Glomeromycetes</taxon>
        <taxon>Glomerales</taxon>
        <taxon>Glomeraceae</taxon>
        <taxon>Rhizophagus</taxon>
    </lineage>
</organism>
<reference evidence="2" key="1">
    <citation type="submission" date="2013-07" db="EMBL/GenBank/DDBJ databases">
        <title>The genome of an arbuscular mycorrhizal fungus provides insights into the evolution of the oldest plant symbiosis.</title>
        <authorList>
            <consortium name="DOE Joint Genome Institute"/>
            <person name="Tisserant E."/>
            <person name="Malbreil M."/>
            <person name="Kuo A."/>
            <person name="Kohler A."/>
            <person name="Symeonidi A."/>
            <person name="Balestrini R."/>
            <person name="Charron P."/>
            <person name="Duensing N."/>
            <person name="Frei-dit-Frey N."/>
            <person name="Gianinazzi-Pearson V."/>
            <person name="Gilbert B."/>
            <person name="Handa Y."/>
            <person name="Hijri M."/>
            <person name="Kaul R."/>
            <person name="Kawaguchi M."/>
            <person name="Krajinski F."/>
            <person name="Lammers P."/>
            <person name="Lapierre D."/>
            <person name="Masclaux F.G."/>
            <person name="Murat C."/>
            <person name="Morin E."/>
            <person name="Ndikumana S."/>
            <person name="Pagni M."/>
            <person name="Petitpierre D."/>
            <person name="Requena N."/>
            <person name="Rosikiewicz P."/>
            <person name="Riley R."/>
            <person name="Saito K."/>
            <person name="San Clemente H."/>
            <person name="Shapiro H."/>
            <person name="van Tuinen D."/>
            <person name="Becard G."/>
            <person name="Bonfante P."/>
            <person name="Paszkowski U."/>
            <person name="Shachar-Hill Y."/>
            <person name="Young J.P."/>
            <person name="Sanders I.R."/>
            <person name="Henrissat B."/>
            <person name="Rensing S.A."/>
            <person name="Grigoriev I.V."/>
            <person name="Corradi N."/>
            <person name="Roux C."/>
            <person name="Martin F."/>
        </authorList>
    </citation>
    <scope>NUCLEOTIDE SEQUENCE</scope>
    <source>
        <strain evidence="2">DAOM 197198</strain>
    </source>
</reference>
<sequence>VLTFSWTLDIWVSFEVKTSKFSFFYFVDFSFRFLDFGYMGFDFWLGFGYIDFGFWLLGVGYMDFGFRFLGLDIWISAFGSWALDLRR</sequence>
<accession>U9V4I2</accession>
<evidence type="ECO:0000256" key="1">
    <source>
        <dbReference type="SAM" id="Phobius"/>
    </source>
</evidence>
<name>U9V4I2_RHIID</name>
<evidence type="ECO:0000313" key="2">
    <source>
        <dbReference type="EMBL" id="ESA22821.1"/>
    </source>
</evidence>
<feature type="non-terminal residue" evidence="2">
    <location>
        <position position="1"/>
    </location>
</feature>
<feature type="transmembrane region" description="Helical" evidence="1">
    <location>
        <begin position="36"/>
        <end position="57"/>
    </location>
</feature>
<protein>
    <submittedName>
        <fullName evidence="2">Uncharacterized protein</fullName>
    </submittedName>
</protein>
<dbReference type="HOGENOM" id="CLU_2489514_0_0_1"/>
<keyword evidence="1" id="KW-0812">Transmembrane</keyword>
<keyword evidence="1" id="KW-0472">Membrane</keyword>
<dbReference type="EMBL" id="KI275261">
    <property type="protein sequence ID" value="ESA22821.1"/>
    <property type="molecule type" value="Genomic_DNA"/>
</dbReference>
<dbReference type="AlphaFoldDB" id="U9V4I2"/>
<gene>
    <name evidence="2" type="ORF">GLOINDRAFT_16052</name>
</gene>